<dbReference type="RefSeq" id="WP_209291634.1">
    <property type="nucleotide sequence ID" value="NZ_CP072480.1"/>
</dbReference>
<gene>
    <name evidence="1" type="ORF">O5398_04345</name>
</gene>
<accession>A0AAQ2WVL8</accession>
<reference evidence="1" key="1">
    <citation type="submission" date="2022-12" db="EMBL/GenBank/DDBJ databases">
        <title>B. miyamotoi WGS.</title>
        <authorList>
            <person name="Kuleshov K.V."/>
            <person name="Hoornstra D."/>
            <person name="Hovius J.W."/>
            <person name="Platonov A.E."/>
            <person name="Telford S.R. III."/>
        </authorList>
    </citation>
    <scope>NUCLEOTIDE SEQUENCE</scope>
    <source>
        <strain evidence="1">410</strain>
        <plasmid evidence="1">p410-lp97</plasmid>
    </source>
</reference>
<protein>
    <submittedName>
        <fullName evidence="1">Uncharacterized protein</fullName>
    </submittedName>
</protein>
<name>A0AAQ2WVL8_9SPIR</name>
<dbReference type="EMBL" id="CP114638">
    <property type="protein sequence ID" value="WAZ91374.1"/>
    <property type="molecule type" value="Genomic_DNA"/>
</dbReference>
<evidence type="ECO:0000313" key="2">
    <source>
        <dbReference type="Proteomes" id="UP001164544"/>
    </source>
</evidence>
<evidence type="ECO:0000313" key="1">
    <source>
        <dbReference type="EMBL" id="WAZ91374.1"/>
    </source>
</evidence>
<sequence>MGTSVRIGHNNYIKYGPQGIGLNLEQNHHLVKLKNTITNSNEVFETKTYDDMKNDINIRVNKSDKFRLYLP</sequence>
<keyword evidence="1" id="KW-0614">Plasmid</keyword>
<dbReference type="Proteomes" id="UP001164544">
    <property type="component" value="Plasmid p410-lp97"/>
</dbReference>
<geneLocation type="plasmid" evidence="1 2">
    <name>p410-lp97</name>
</geneLocation>
<proteinExistence type="predicted"/>
<organism evidence="1 2">
    <name type="scientific">Borrelia miyamotoi</name>
    <dbReference type="NCBI Taxonomy" id="47466"/>
    <lineage>
        <taxon>Bacteria</taxon>
        <taxon>Pseudomonadati</taxon>
        <taxon>Spirochaetota</taxon>
        <taxon>Spirochaetia</taxon>
        <taxon>Spirochaetales</taxon>
        <taxon>Borreliaceae</taxon>
        <taxon>Borrelia</taxon>
    </lineage>
</organism>
<dbReference type="AlphaFoldDB" id="A0AAQ2WVL8"/>